<evidence type="ECO:0000259" key="8">
    <source>
        <dbReference type="PROSITE" id="PS50262"/>
    </source>
</evidence>
<comment type="similarity">
    <text evidence="6">Belongs to the G-protein coupled receptor 1 family.</text>
</comment>
<dbReference type="EMBL" id="CALNXI010000094">
    <property type="protein sequence ID" value="CAH3018692.1"/>
    <property type="molecule type" value="Genomic_DNA"/>
</dbReference>
<evidence type="ECO:0000256" key="1">
    <source>
        <dbReference type="ARBA" id="ARBA00004651"/>
    </source>
</evidence>
<feature type="transmembrane region" description="Helical" evidence="7">
    <location>
        <begin position="261"/>
        <end position="282"/>
    </location>
</feature>
<accession>A0ABN8LRN5</accession>
<dbReference type="PRINTS" id="PR00237">
    <property type="entry name" value="GPCRRHODOPSN"/>
</dbReference>
<evidence type="ECO:0000313" key="9">
    <source>
        <dbReference type="EMBL" id="CAH3018692.1"/>
    </source>
</evidence>
<protein>
    <recommendedName>
        <fullName evidence="8">G-protein coupled receptors family 1 profile domain-containing protein</fullName>
    </recommendedName>
</protein>
<keyword evidence="3 6" id="KW-0812">Transmembrane</keyword>
<evidence type="ECO:0000256" key="5">
    <source>
        <dbReference type="ARBA" id="ARBA00023136"/>
    </source>
</evidence>
<name>A0ABN8LRN5_9CNID</name>
<evidence type="ECO:0000313" key="10">
    <source>
        <dbReference type="Proteomes" id="UP001159427"/>
    </source>
</evidence>
<dbReference type="SUPFAM" id="SSF81321">
    <property type="entry name" value="Family A G protein-coupled receptor-like"/>
    <property type="match status" value="1"/>
</dbReference>
<evidence type="ECO:0000256" key="6">
    <source>
        <dbReference type="RuleBase" id="RU000688"/>
    </source>
</evidence>
<dbReference type="Proteomes" id="UP001159427">
    <property type="component" value="Unassembled WGS sequence"/>
</dbReference>
<feature type="transmembrane region" description="Helical" evidence="7">
    <location>
        <begin position="231"/>
        <end position="255"/>
    </location>
</feature>
<keyword evidence="6" id="KW-0675">Receptor</keyword>
<evidence type="ECO:0000256" key="2">
    <source>
        <dbReference type="ARBA" id="ARBA00022475"/>
    </source>
</evidence>
<keyword evidence="2" id="KW-1003">Cell membrane</keyword>
<sequence>MNSTAECNINSTEGFIDGKKCATQRTLVIINCALNAPLILISISGNTLVVAAMIKTPRFRSSSMVMLLSLAVSDLLVGLISQPFFVASELTKNTLLEKLSEMIEFILCGISLCTMTAISVDRFMAVQYPMRYQSAIITRPRVTYASITVIWIVNVSSLGLYLWHWPTYFGIMAVCLFACLTLSTFSYVKIYLIVRQHLIQIRAQEMAASQGISEGQTTNLLRNKRSAINTFIFYIVMILCYIPILISIGLSSISYKDWTEAWHMAETVAFFNSSINPLLYCWRLRDLRAAVMKVSKQFFCKKKDEG</sequence>
<dbReference type="SMART" id="SM01381">
    <property type="entry name" value="7TM_GPCR_Srsx"/>
    <property type="match status" value="1"/>
</dbReference>
<comment type="caution">
    <text evidence="9">The sequence shown here is derived from an EMBL/GenBank/DDBJ whole genome shotgun (WGS) entry which is preliminary data.</text>
</comment>
<dbReference type="CDD" id="cd00637">
    <property type="entry name" value="7tm_classA_rhodopsin-like"/>
    <property type="match status" value="1"/>
</dbReference>
<feature type="transmembrane region" description="Helical" evidence="7">
    <location>
        <begin position="102"/>
        <end position="121"/>
    </location>
</feature>
<proteinExistence type="inferred from homology"/>
<dbReference type="PANTHER" id="PTHR22750">
    <property type="entry name" value="G-PROTEIN COUPLED RECEPTOR"/>
    <property type="match status" value="1"/>
</dbReference>
<keyword evidence="6" id="KW-0297">G-protein coupled receptor</keyword>
<feature type="transmembrane region" description="Helical" evidence="7">
    <location>
        <begin position="169"/>
        <end position="194"/>
    </location>
</feature>
<evidence type="ECO:0000256" key="3">
    <source>
        <dbReference type="ARBA" id="ARBA00022692"/>
    </source>
</evidence>
<evidence type="ECO:0000256" key="4">
    <source>
        <dbReference type="ARBA" id="ARBA00022989"/>
    </source>
</evidence>
<dbReference type="Gene3D" id="1.20.1070.10">
    <property type="entry name" value="Rhodopsin 7-helix transmembrane proteins"/>
    <property type="match status" value="1"/>
</dbReference>
<keyword evidence="10" id="KW-1185">Reference proteome</keyword>
<comment type="subcellular location">
    <subcellularLocation>
        <location evidence="1">Cell membrane</location>
        <topology evidence="1">Multi-pass membrane protein</topology>
    </subcellularLocation>
</comment>
<dbReference type="InterPro" id="IPR000276">
    <property type="entry name" value="GPCR_Rhodpsn"/>
</dbReference>
<dbReference type="InterPro" id="IPR017452">
    <property type="entry name" value="GPCR_Rhodpsn_7TM"/>
</dbReference>
<feature type="transmembrane region" description="Helical" evidence="7">
    <location>
        <begin position="142"/>
        <end position="163"/>
    </location>
</feature>
<keyword evidence="6" id="KW-0807">Transducer</keyword>
<keyword evidence="5 7" id="KW-0472">Membrane</keyword>
<gene>
    <name evidence="9" type="ORF">PEVE_00044400</name>
</gene>
<feature type="transmembrane region" description="Helical" evidence="7">
    <location>
        <begin position="64"/>
        <end position="82"/>
    </location>
</feature>
<dbReference type="PROSITE" id="PS00237">
    <property type="entry name" value="G_PROTEIN_RECEP_F1_1"/>
    <property type="match status" value="1"/>
</dbReference>
<evidence type="ECO:0000256" key="7">
    <source>
        <dbReference type="SAM" id="Phobius"/>
    </source>
</evidence>
<organism evidence="9 10">
    <name type="scientific">Porites evermanni</name>
    <dbReference type="NCBI Taxonomy" id="104178"/>
    <lineage>
        <taxon>Eukaryota</taxon>
        <taxon>Metazoa</taxon>
        <taxon>Cnidaria</taxon>
        <taxon>Anthozoa</taxon>
        <taxon>Hexacorallia</taxon>
        <taxon>Scleractinia</taxon>
        <taxon>Fungiina</taxon>
        <taxon>Poritidae</taxon>
        <taxon>Porites</taxon>
    </lineage>
</organism>
<reference evidence="9 10" key="1">
    <citation type="submission" date="2022-05" db="EMBL/GenBank/DDBJ databases">
        <authorList>
            <consortium name="Genoscope - CEA"/>
            <person name="William W."/>
        </authorList>
    </citation>
    <scope>NUCLEOTIDE SEQUENCE [LARGE SCALE GENOMIC DNA]</scope>
</reference>
<feature type="domain" description="G-protein coupled receptors family 1 profile" evidence="8">
    <location>
        <begin position="45"/>
        <end position="280"/>
    </location>
</feature>
<keyword evidence="4 7" id="KW-1133">Transmembrane helix</keyword>
<dbReference type="PROSITE" id="PS50262">
    <property type="entry name" value="G_PROTEIN_RECEP_F1_2"/>
    <property type="match status" value="1"/>
</dbReference>
<dbReference type="Pfam" id="PF00001">
    <property type="entry name" value="7tm_1"/>
    <property type="match status" value="2"/>
</dbReference>